<accession>A0A8C6WVX6</accession>
<evidence type="ECO:0000256" key="5">
    <source>
        <dbReference type="ARBA" id="ARBA00023136"/>
    </source>
</evidence>
<evidence type="ECO:0000259" key="9">
    <source>
        <dbReference type="PROSITE" id="PS50835"/>
    </source>
</evidence>
<evidence type="ECO:0000256" key="3">
    <source>
        <dbReference type="ARBA" id="ARBA00022729"/>
    </source>
</evidence>
<dbReference type="SMART" id="SM00406">
    <property type="entry name" value="IGv"/>
    <property type="match status" value="2"/>
</dbReference>
<evidence type="ECO:0000313" key="11">
    <source>
        <dbReference type="Proteomes" id="UP000694523"/>
    </source>
</evidence>
<keyword evidence="2" id="KW-1003">Cell membrane</keyword>
<keyword evidence="6" id="KW-1015">Disulfide bond</keyword>
<dbReference type="InterPro" id="IPR007110">
    <property type="entry name" value="Ig-like_dom"/>
</dbReference>
<dbReference type="PANTHER" id="PTHR19433">
    <property type="entry name" value="T-CELL RECEPTOR ALPHA CHAIN V REGION-RELATED"/>
    <property type="match status" value="1"/>
</dbReference>
<proteinExistence type="predicted"/>
<evidence type="ECO:0000256" key="7">
    <source>
        <dbReference type="ARBA" id="ARBA00023180"/>
    </source>
</evidence>
<dbReference type="AlphaFoldDB" id="A0A8C6WVX6"/>
<dbReference type="GO" id="GO:0005886">
    <property type="term" value="C:plasma membrane"/>
    <property type="evidence" value="ECO:0007669"/>
    <property type="project" value="UniProtKB-SubCell"/>
</dbReference>
<dbReference type="CDD" id="cd00099">
    <property type="entry name" value="IgV"/>
    <property type="match status" value="2"/>
</dbReference>
<dbReference type="PANTHER" id="PTHR19433:SF111">
    <property type="entry name" value="T CELL RECEPTOR ALPHA VARIABLE 4"/>
    <property type="match status" value="1"/>
</dbReference>
<organism evidence="10 11">
    <name type="scientific">Neogobius melanostomus</name>
    <name type="common">round goby</name>
    <dbReference type="NCBI Taxonomy" id="47308"/>
    <lineage>
        <taxon>Eukaryota</taxon>
        <taxon>Metazoa</taxon>
        <taxon>Chordata</taxon>
        <taxon>Craniata</taxon>
        <taxon>Vertebrata</taxon>
        <taxon>Euteleostomi</taxon>
        <taxon>Actinopterygii</taxon>
        <taxon>Neopterygii</taxon>
        <taxon>Teleostei</taxon>
        <taxon>Neoteleostei</taxon>
        <taxon>Acanthomorphata</taxon>
        <taxon>Gobiaria</taxon>
        <taxon>Gobiiformes</taxon>
        <taxon>Gobioidei</taxon>
        <taxon>Gobiidae</taxon>
        <taxon>Benthophilinae</taxon>
        <taxon>Neogobiini</taxon>
        <taxon>Neogobius</taxon>
    </lineage>
</organism>
<dbReference type="SUPFAM" id="SSF48726">
    <property type="entry name" value="Immunoglobulin"/>
    <property type="match status" value="2"/>
</dbReference>
<comment type="subcellular location">
    <subcellularLocation>
        <location evidence="1">Cell membrane</location>
    </subcellularLocation>
</comment>
<evidence type="ECO:0000256" key="2">
    <source>
        <dbReference type="ARBA" id="ARBA00022475"/>
    </source>
</evidence>
<dbReference type="SMART" id="SM00409">
    <property type="entry name" value="IG"/>
    <property type="match status" value="2"/>
</dbReference>
<evidence type="ECO:0000256" key="8">
    <source>
        <dbReference type="SAM" id="SignalP"/>
    </source>
</evidence>
<dbReference type="Pfam" id="PF07686">
    <property type="entry name" value="V-set"/>
    <property type="match status" value="2"/>
</dbReference>
<reference evidence="10" key="2">
    <citation type="submission" date="2025-09" db="UniProtKB">
        <authorList>
            <consortium name="Ensembl"/>
        </authorList>
    </citation>
    <scope>IDENTIFICATION</scope>
</reference>
<sequence length="242" mass="27374">KSSIWVGRLLFFPVVSLAKGHEQIPLTMVKPGDNFTMICSVNRTEAGLIYWYRMSFEPVIETIAEGSYEKISLLQKHRDHRFSVTKVEKNLYSFHIFNVTKEDEASYFCQAGSSYKMAFFNATFLMVIGKTFYLFSSAPLGGSVELECSLLSKRNSSVPCPSKRSVHWFRAGSGKSPASTIYTYKDQTEEQDQRKCVYRLTTTLQHLNDTGTYYCAVATCGEILFGNGTRVEISSSKKNTML</sequence>
<feature type="domain" description="Ig-like" evidence="9">
    <location>
        <begin position="141"/>
        <end position="234"/>
    </location>
</feature>
<keyword evidence="7" id="KW-0325">Glycoprotein</keyword>
<dbReference type="Ensembl" id="ENSNMLT00000039517.1">
    <property type="protein sequence ID" value="ENSNMLP00000035476.1"/>
    <property type="gene ID" value="ENSNMLG00000022020.1"/>
</dbReference>
<evidence type="ECO:0000313" key="10">
    <source>
        <dbReference type="Ensembl" id="ENSNMLP00000035476.1"/>
    </source>
</evidence>
<feature type="domain" description="Ig-like" evidence="9">
    <location>
        <begin position="13"/>
        <end position="111"/>
    </location>
</feature>
<dbReference type="InterPro" id="IPR013783">
    <property type="entry name" value="Ig-like_fold"/>
</dbReference>
<evidence type="ECO:0000256" key="6">
    <source>
        <dbReference type="ARBA" id="ARBA00023157"/>
    </source>
</evidence>
<dbReference type="InterPro" id="IPR013106">
    <property type="entry name" value="Ig_V-set"/>
</dbReference>
<dbReference type="Proteomes" id="UP000694523">
    <property type="component" value="Unplaced"/>
</dbReference>
<dbReference type="GO" id="GO:0009617">
    <property type="term" value="P:response to bacterium"/>
    <property type="evidence" value="ECO:0007669"/>
    <property type="project" value="TreeGrafter"/>
</dbReference>
<keyword evidence="5" id="KW-0472">Membrane</keyword>
<dbReference type="PROSITE" id="PS50835">
    <property type="entry name" value="IG_LIKE"/>
    <property type="match status" value="2"/>
</dbReference>
<keyword evidence="4" id="KW-0391">Immunity</keyword>
<dbReference type="GO" id="GO:0002376">
    <property type="term" value="P:immune system process"/>
    <property type="evidence" value="ECO:0007669"/>
    <property type="project" value="UniProtKB-KW"/>
</dbReference>
<feature type="chain" id="PRO_5034146137" description="Ig-like domain-containing protein" evidence="8">
    <location>
        <begin position="19"/>
        <end position="242"/>
    </location>
</feature>
<name>A0A8C6WVX6_9GOBI</name>
<keyword evidence="11" id="KW-1185">Reference proteome</keyword>
<dbReference type="Gene3D" id="2.60.40.10">
    <property type="entry name" value="Immunoglobulins"/>
    <property type="match status" value="2"/>
</dbReference>
<dbReference type="InterPro" id="IPR036179">
    <property type="entry name" value="Ig-like_dom_sf"/>
</dbReference>
<dbReference type="InterPro" id="IPR003599">
    <property type="entry name" value="Ig_sub"/>
</dbReference>
<protein>
    <recommendedName>
        <fullName evidence="9">Ig-like domain-containing protein</fullName>
    </recommendedName>
</protein>
<reference evidence="10" key="1">
    <citation type="submission" date="2025-08" db="UniProtKB">
        <authorList>
            <consortium name="Ensembl"/>
        </authorList>
    </citation>
    <scope>IDENTIFICATION</scope>
</reference>
<evidence type="ECO:0000256" key="1">
    <source>
        <dbReference type="ARBA" id="ARBA00004236"/>
    </source>
</evidence>
<keyword evidence="3 8" id="KW-0732">Signal</keyword>
<dbReference type="InterPro" id="IPR052051">
    <property type="entry name" value="TCR_complex_component"/>
</dbReference>
<evidence type="ECO:0000256" key="4">
    <source>
        <dbReference type="ARBA" id="ARBA00022859"/>
    </source>
</evidence>
<feature type="signal peptide" evidence="8">
    <location>
        <begin position="1"/>
        <end position="18"/>
    </location>
</feature>